<feature type="domain" description="DUF8108" evidence="3">
    <location>
        <begin position="187"/>
        <end position="253"/>
    </location>
</feature>
<evidence type="ECO:0000259" key="2">
    <source>
        <dbReference type="Pfam" id="PF13240"/>
    </source>
</evidence>
<feature type="transmembrane region" description="Helical" evidence="1">
    <location>
        <begin position="137"/>
        <end position="154"/>
    </location>
</feature>
<dbReference type="Proteomes" id="UP000199126">
    <property type="component" value="Unassembled WGS sequence"/>
</dbReference>
<evidence type="ECO:0000259" key="4">
    <source>
        <dbReference type="Pfam" id="PF26438"/>
    </source>
</evidence>
<dbReference type="Pfam" id="PF26413">
    <property type="entry name" value="DUF8108"/>
    <property type="match status" value="1"/>
</dbReference>
<keyword evidence="1" id="KW-0472">Membrane</keyword>
<dbReference type="InterPro" id="IPR058962">
    <property type="entry name" value="DUF8108_N"/>
</dbReference>
<dbReference type="OrthoDB" id="306576at2157"/>
<organism evidence="5 6">
    <name type="scientific">Halogranum amylolyticum</name>
    <dbReference type="NCBI Taxonomy" id="660520"/>
    <lineage>
        <taxon>Archaea</taxon>
        <taxon>Methanobacteriati</taxon>
        <taxon>Methanobacteriota</taxon>
        <taxon>Stenosarchaea group</taxon>
        <taxon>Halobacteria</taxon>
        <taxon>Halobacteriales</taxon>
        <taxon>Haloferacaceae</taxon>
    </lineage>
</organism>
<dbReference type="AlphaFoldDB" id="A0A1H8SYY3"/>
<dbReference type="InterPro" id="IPR026870">
    <property type="entry name" value="Zinc_ribbon_dom"/>
</dbReference>
<evidence type="ECO:0000259" key="3">
    <source>
        <dbReference type="Pfam" id="PF26413"/>
    </source>
</evidence>
<dbReference type="InterPro" id="IPR058421">
    <property type="entry name" value="DUF8108_C"/>
</dbReference>
<protein>
    <submittedName>
        <fullName evidence="5">Zinc-ribbon domain-containing protein</fullName>
    </submittedName>
</protein>
<dbReference type="RefSeq" id="WP_089824653.1">
    <property type="nucleotide sequence ID" value="NZ_FODV01000005.1"/>
</dbReference>
<feature type="domain" description="DUF8108" evidence="4">
    <location>
        <begin position="51"/>
        <end position="116"/>
    </location>
</feature>
<dbReference type="EMBL" id="FODV01000005">
    <property type="protein sequence ID" value="SEO83564.1"/>
    <property type="molecule type" value="Genomic_DNA"/>
</dbReference>
<feature type="transmembrane region" description="Helical" evidence="1">
    <location>
        <begin position="160"/>
        <end position="182"/>
    </location>
</feature>
<gene>
    <name evidence="5" type="ORF">SAMN04487948_105394</name>
</gene>
<keyword evidence="1" id="KW-1133">Transmembrane helix</keyword>
<evidence type="ECO:0000256" key="1">
    <source>
        <dbReference type="SAM" id="Phobius"/>
    </source>
</evidence>
<evidence type="ECO:0000313" key="5">
    <source>
        <dbReference type="EMBL" id="SEO83564.1"/>
    </source>
</evidence>
<dbReference type="Pfam" id="PF26438">
    <property type="entry name" value="DUF8108_N"/>
    <property type="match status" value="1"/>
</dbReference>
<sequence>MGPSASRFCRACGDTLSPSAAFCPACGTAVDTPSTVRDDPFGRATGGHDGKFRRRLVHYRVAGWTVEREFDDRVVLVDRGIGSPALHVALLLSTGGVGNVAYAWYCHGPGAPRCELRTDGTVRRVDDATGGATSLDYPTLAGVIACFIGFALVTRLVRQWSFVLLAVLLLVTTLASVGALAARRVDDRQSPTTFGRKRTVTEREVNDRSLSCAVCDSPLSDGVERTFAERTYLAGLPVRTHESGTNRYCRRCTSDEERARDADGDRERDREFA</sequence>
<dbReference type="Pfam" id="PF13240">
    <property type="entry name" value="Zn_Ribbon_1"/>
    <property type="match status" value="1"/>
</dbReference>
<keyword evidence="1" id="KW-0812">Transmembrane</keyword>
<feature type="domain" description="Zinc-ribbon" evidence="2">
    <location>
        <begin position="8"/>
        <end position="29"/>
    </location>
</feature>
<proteinExistence type="predicted"/>
<reference evidence="6" key="1">
    <citation type="submission" date="2016-10" db="EMBL/GenBank/DDBJ databases">
        <authorList>
            <person name="Varghese N."/>
            <person name="Submissions S."/>
        </authorList>
    </citation>
    <scope>NUCLEOTIDE SEQUENCE [LARGE SCALE GENOMIC DNA]</scope>
    <source>
        <strain evidence="6">CGMCC 1.10121</strain>
    </source>
</reference>
<name>A0A1H8SYY3_9EURY</name>
<keyword evidence="6" id="KW-1185">Reference proteome</keyword>
<evidence type="ECO:0000313" key="6">
    <source>
        <dbReference type="Proteomes" id="UP000199126"/>
    </source>
</evidence>
<accession>A0A1H8SYY3</accession>